<sequence>MPRTRRNGLRRSPFLRRKTAGPLWYQRVGLMCFDPHRLDERDAAGGNSPNLIHNRRPQGFSALSPRHGSLDDGARIKANRFGAGRPFGAICVT</sequence>
<dbReference type="AlphaFoldDB" id="F1Z665"/>
<gene>
    <name evidence="2" type="ORF">Y88_2286</name>
</gene>
<reference evidence="2 3" key="1">
    <citation type="journal article" date="2012" name="J. Bacteriol.">
        <title>Draft Genome Sequence of Novosphingobium nitrogenifigens Y88T.</title>
        <authorList>
            <person name="Strabala T.J."/>
            <person name="Macdonald L."/>
            <person name="Liu V."/>
            <person name="Smit A.M."/>
        </authorList>
    </citation>
    <scope>NUCLEOTIDE SEQUENCE [LARGE SCALE GENOMIC DNA]</scope>
    <source>
        <strain evidence="2 3">DSM 19370</strain>
    </source>
</reference>
<evidence type="ECO:0000313" key="3">
    <source>
        <dbReference type="Proteomes" id="UP000004728"/>
    </source>
</evidence>
<accession>F1Z665</accession>
<dbReference type="Proteomes" id="UP000004728">
    <property type="component" value="Unassembled WGS sequence"/>
</dbReference>
<feature type="region of interest" description="Disordered" evidence="1">
    <location>
        <begin position="42"/>
        <end position="68"/>
    </location>
</feature>
<evidence type="ECO:0000256" key="1">
    <source>
        <dbReference type="SAM" id="MobiDB-lite"/>
    </source>
</evidence>
<organism evidence="2 3">
    <name type="scientific">Novosphingobium nitrogenifigens DSM 19370</name>
    <dbReference type="NCBI Taxonomy" id="983920"/>
    <lineage>
        <taxon>Bacteria</taxon>
        <taxon>Pseudomonadati</taxon>
        <taxon>Pseudomonadota</taxon>
        <taxon>Alphaproteobacteria</taxon>
        <taxon>Sphingomonadales</taxon>
        <taxon>Sphingomonadaceae</taxon>
        <taxon>Novosphingobium</taxon>
    </lineage>
</organism>
<proteinExistence type="predicted"/>
<name>F1Z665_9SPHN</name>
<protein>
    <submittedName>
        <fullName evidence="2">Uncharacterized protein</fullName>
    </submittedName>
</protein>
<evidence type="ECO:0000313" key="2">
    <source>
        <dbReference type="EMBL" id="EGD59847.1"/>
    </source>
</evidence>
<dbReference type="HOGENOM" id="CLU_2396719_0_0_5"/>
<keyword evidence="3" id="KW-1185">Reference proteome</keyword>
<comment type="caution">
    <text evidence="2">The sequence shown here is derived from an EMBL/GenBank/DDBJ whole genome shotgun (WGS) entry which is preliminary data.</text>
</comment>
<dbReference type="EMBL" id="AEWJ01000024">
    <property type="protein sequence ID" value="EGD59847.1"/>
    <property type="molecule type" value="Genomic_DNA"/>
</dbReference>
<dbReference type="InParanoid" id="F1Z665"/>